<evidence type="ECO:0000256" key="1">
    <source>
        <dbReference type="SAM" id="Phobius"/>
    </source>
</evidence>
<protein>
    <submittedName>
        <fullName evidence="2">Uncharacterized protein</fullName>
    </submittedName>
</protein>
<name>A0A239D7S7_9BACT</name>
<sequence>MKRWLPLLFLCVTLLANVAERLYFDRFLDGWSPGAVYSLPAWGGLFVTFSIPASLILLWWAWRPCPQALASLSRTRRVAGNILLVLTLLLWSQFLYRALFAAWLTATPVSDPLIWKKQFARMANYAACTLGLGGTLSLWLKGVRMPPYLNRQAK</sequence>
<accession>A0A239D7S7</accession>
<dbReference type="Proteomes" id="UP000198324">
    <property type="component" value="Unassembled WGS sequence"/>
</dbReference>
<organism evidence="2 3">
    <name type="scientific">Humidesulfovibrio mexicanus</name>
    <dbReference type="NCBI Taxonomy" id="147047"/>
    <lineage>
        <taxon>Bacteria</taxon>
        <taxon>Pseudomonadati</taxon>
        <taxon>Thermodesulfobacteriota</taxon>
        <taxon>Desulfovibrionia</taxon>
        <taxon>Desulfovibrionales</taxon>
        <taxon>Desulfovibrionaceae</taxon>
        <taxon>Humidesulfovibrio</taxon>
    </lineage>
</organism>
<feature type="transmembrane region" description="Helical" evidence="1">
    <location>
        <begin position="82"/>
        <end position="103"/>
    </location>
</feature>
<gene>
    <name evidence="2" type="ORF">SAMN04488503_0138</name>
</gene>
<keyword evidence="1" id="KW-0812">Transmembrane</keyword>
<feature type="transmembrane region" description="Helical" evidence="1">
    <location>
        <begin position="123"/>
        <end position="140"/>
    </location>
</feature>
<proteinExistence type="predicted"/>
<evidence type="ECO:0000313" key="3">
    <source>
        <dbReference type="Proteomes" id="UP000198324"/>
    </source>
</evidence>
<keyword evidence="1" id="KW-1133">Transmembrane helix</keyword>
<dbReference type="RefSeq" id="WP_089275632.1">
    <property type="nucleotide sequence ID" value="NZ_FZOC01000012.1"/>
</dbReference>
<reference evidence="2 3" key="1">
    <citation type="submission" date="2017-06" db="EMBL/GenBank/DDBJ databases">
        <authorList>
            <person name="Kim H.J."/>
            <person name="Triplett B.A."/>
        </authorList>
    </citation>
    <scope>NUCLEOTIDE SEQUENCE [LARGE SCALE GENOMIC DNA]</scope>
    <source>
        <strain evidence="2 3">DSM 13116</strain>
    </source>
</reference>
<keyword evidence="1" id="KW-0472">Membrane</keyword>
<feature type="transmembrane region" description="Helical" evidence="1">
    <location>
        <begin position="37"/>
        <end position="62"/>
    </location>
</feature>
<keyword evidence="3" id="KW-1185">Reference proteome</keyword>
<evidence type="ECO:0000313" key="2">
    <source>
        <dbReference type="EMBL" id="SNS28068.1"/>
    </source>
</evidence>
<dbReference type="EMBL" id="FZOC01000012">
    <property type="protein sequence ID" value="SNS28068.1"/>
    <property type="molecule type" value="Genomic_DNA"/>
</dbReference>
<dbReference type="AlphaFoldDB" id="A0A239D7S7"/>